<organism evidence="2 3">
    <name type="scientific">Kockovaella imperatae</name>
    <dbReference type="NCBI Taxonomy" id="4999"/>
    <lineage>
        <taxon>Eukaryota</taxon>
        <taxon>Fungi</taxon>
        <taxon>Dikarya</taxon>
        <taxon>Basidiomycota</taxon>
        <taxon>Agaricomycotina</taxon>
        <taxon>Tremellomycetes</taxon>
        <taxon>Tremellales</taxon>
        <taxon>Cuniculitremaceae</taxon>
        <taxon>Kockovaella</taxon>
    </lineage>
</organism>
<accession>A0A1Y1UCG3</accession>
<evidence type="ECO:0000256" key="1">
    <source>
        <dbReference type="SAM" id="MobiDB-lite"/>
    </source>
</evidence>
<feature type="region of interest" description="Disordered" evidence="1">
    <location>
        <begin position="251"/>
        <end position="302"/>
    </location>
</feature>
<name>A0A1Y1UCG3_9TREE</name>
<evidence type="ECO:0000313" key="3">
    <source>
        <dbReference type="Proteomes" id="UP000193218"/>
    </source>
</evidence>
<dbReference type="EMBL" id="NBSH01000011">
    <property type="protein sequence ID" value="ORX35217.1"/>
    <property type="molecule type" value="Genomic_DNA"/>
</dbReference>
<gene>
    <name evidence="2" type="ORF">BD324DRAFT_631851</name>
</gene>
<dbReference type="GeneID" id="33558280"/>
<dbReference type="AlphaFoldDB" id="A0A1Y1UCG3"/>
<keyword evidence="3" id="KW-1185">Reference proteome</keyword>
<dbReference type="Proteomes" id="UP000193218">
    <property type="component" value="Unassembled WGS sequence"/>
</dbReference>
<dbReference type="STRING" id="4999.A0A1Y1UCG3"/>
<comment type="caution">
    <text evidence="2">The sequence shown here is derived from an EMBL/GenBank/DDBJ whole genome shotgun (WGS) entry which is preliminary data.</text>
</comment>
<dbReference type="OrthoDB" id="1638493at2759"/>
<protein>
    <submittedName>
        <fullName evidence="2">Uncharacterized protein</fullName>
    </submittedName>
</protein>
<feature type="region of interest" description="Disordered" evidence="1">
    <location>
        <begin position="519"/>
        <end position="541"/>
    </location>
</feature>
<feature type="compositionally biased region" description="Polar residues" evidence="1">
    <location>
        <begin position="600"/>
        <end position="620"/>
    </location>
</feature>
<feature type="region of interest" description="Disordered" evidence="1">
    <location>
        <begin position="565"/>
        <end position="620"/>
    </location>
</feature>
<feature type="compositionally biased region" description="Low complexity" evidence="1">
    <location>
        <begin position="255"/>
        <end position="269"/>
    </location>
</feature>
<dbReference type="RefSeq" id="XP_021869407.1">
    <property type="nucleotide sequence ID" value="XM_022016471.1"/>
</dbReference>
<sequence>MASLFAAHLDYLHAKIHIEFCNDAQVDMIGGYNTGSSYSLPDHIMLSLPALPENLRGRLREIQQLEILVEGKAEYFDQEGRYTPFRLFRETIDLSGETTRHQIPSEDPNNAQSRQITVAIPFDLRLPGWLPASQALDLTATSYGVMAKARLGWTSPFMMVPRKSSSNRSLASYHTTYLSSEFTRFSIQRHRRLGPVAGLAPERQERHFALKPETKDFDSPVECVVTVPDWVDVNGEEKSLKVSLRLRAKRPAAIPETSTPRQRSTTPSEGSDEIDMLGSVTELDPPESDEPTRDRSDSIDKAALEDPIYTKVVELGMEVEESERYSSAIAPTFLTAFPIPVAQPSQDGSEHPLIEPAPQAYLARTGENPDLERFRGERLRPCLLADDGSQRNFWFAGEGLELGDKWRKINIVLPMPAESRSSKSTRPKADHDGPFMRIKHSLKIRVVCKNVDSDGKAVSVILSTPIRFGTSLLTLPRASSTTQPSLPAYVQLFHENGDLRQCDPLPLYSGPIQVAAPVISSHAPPSPSSTPHRISSSKECLSSSPFPIPSYDSLFPRSRAQSPLTSDFGSSLADAGQSHRRVRADSPSGSSGYREDVESKYSSSAPTLPNTVSSFSSGLH</sequence>
<reference evidence="2 3" key="1">
    <citation type="submission" date="2017-03" db="EMBL/GenBank/DDBJ databases">
        <title>Widespread Adenine N6-methylation of Active Genes in Fungi.</title>
        <authorList>
            <consortium name="DOE Joint Genome Institute"/>
            <person name="Mondo S.J."/>
            <person name="Dannebaum R.O."/>
            <person name="Kuo R.C."/>
            <person name="Louie K.B."/>
            <person name="Bewick A.J."/>
            <person name="Labutti K."/>
            <person name="Haridas S."/>
            <person name="Kuo A."/>
            <person name="Salamov A."/>
            <person name="Ahrendt S.R."/>
            <person name="Lau R."/>
            <person name="Bowen B.P."/>
            <person name="Lipzen A."/>
            <person name="Sullivan W."/>
            <person name="Andreopoulos W.B."/>
            <person name="Clum A."/>
            <person name="Lindquist E."/>
            <person name="Daum C."/>
            <person name="Northen T.R."/>
            <person name="Ramamoorthy G."/>
            <person name="Schmitz R.J."/>
            <person name="Gryganskyi A."/>
            <person name="Culley D."/>
            <person name="Magnuson J."/>
            <person name="James T.Y."/>
            <person name="O'Malley M.A."/>
            <person name="Stajich J.E."/>
            <person name="Spatafora J.W."/>
            <person name="Visel A."/>
            <person name="Grigoriev I.V."/>
        </authorList>
    </citation>
    <scope>NUCLEOTIDE SEQUENCE [LARGE SCALE GENOMIC DNA]</scope>
    <source>
        <strain evidence="2 3">NRRL Y-17943</strain>
    </source>
</reference>
<feature type="compositionally biased region" description="Basic and acidic residues" evidence="1">
    <location>
        <begin position="290"/>
        <end position="302"/>
    </location>
</feature>
<evidence type="ECO:0000313" key="2">
    <source>
        <dbReference type="EMBL" id="ORX35217.1"/>
    </source>
</evidence>
<feature type="compositionally biased region" description="Low complexity" evidence="1">
    <location>
        <begin position="519"/>
        <end position="534"/>
    </location>
</feature>
<proteinExistence type="predicted"/>
<dbReference type="InParanoid" id="A0A1Y1UCG3"/>